<protein>
    <submittedName>
        <fullName evidence="1">Uncharacterized protein</fullName>
    </submittedName>
</protein>
<gene>
    <name evidence="1" type="ORF">IT779_20390</name>
</gene>
<dbReference type="Proteomes" id="UP000655751">
    <property type="component" value="Unassembled WGS sequence"/>
</dbReference>
<dbReference type="AlphaFoldDB" id="A0A931IC23"/>
<sequence>MARVRMAFGDGVSTIAPAGAPSVLDAECGVDVLVLEVLGGHLTWNLLSPQHLPAAVVDDLDAAGEWLWAVFGEQVAVAADERWTGDLDAESTLPELVTDARRLAYAHWAARWWPASVIDGIAALDPRLLESDIATLTERCELLVDGADAELPVLLPTTSVARQSDYALAAGGEQADGLIVARGVGGWDWRGCPPGLVDASERSVSWEVVRESGTTLVTVRAAAAPEVGSPVPTHLRPRAALGVDGSTRAEIDLTLVGDAWVGGGKVPMDTVGTVDIRVPGVGKTGVTAAADDATVRQHLRDLARVRLARAADTDATGFDTPLLAEIAAATSDEDF</sequence>
<organism evidence="1 2">
    <name type="scientific">Nocardia bovistercoris</name>
    <dbReference type="NCBI Taxonomy" id="2785916"/>
    <lineage>
        <taxon>Bacteria</taxon>
        <taxon>Bacillati</taxon>
        <taxon>Actinomycetota</taxon>
        <taxon>Actinomycetes</taxon>
        <taxon>Mycobacteriales</taxon>
        <taxon>Nocardiaceae</taxon>
        <taxon>Nocardia</taxon>
    </lineage>
</organism>
<dbReference type="RefSeq" id="WP_196150959.1">
    <property type="nucleotide sequence ID" value="NZ_JADMLG010000008.1"/>
</dbReference>
<evidence type="ECO:0000313" key="2">
    <source>
        <dbReference type="Proteomes" id="UP000655751"/>
    </source>
</evidence>
<evidence type="ECO:0000313" key="1">
    <source>
        <dbReference type="EMBL" id="MBH0778644.1"/>
    </source>
</evidence>
<dbReference type="EMBL" id="JADMLG010000008">
    <property type="protein sequence ID" value="MBH0778644.1"/>
    <property type="molecule type" value="Genomic_DNA"/>
</dbReference>
<name>A0A931IC23_9NOCA</name>
<proteinExistence type="predicted"/>
<comment type="caution">
    <text evidence="1">The sequence shown here is derived from an EMBL/GenBank/DDBJ whole genome shotgun (WGS) entry which is preliminary data.</text>
</comment>
<reference evidence="1" key="1">
    <citation type="submission" date="2020-11" db="EMBL/GenBank/DDBJ databases">
        <title>Nocardia NEAU-351.nov., a novel actinomycete isolated from the cow dung.</title>
        <authorList>
            <person name="Zhang X."/>
        </authorList>
    </citation>
    <scope>NUCLEOTIDE SEQUENCE</scope>
    <source>
        <strain evidence="1">NEAU-351</strain>
    </source>
</reference>
<accession>A0A931IC23</accession>
<keyword evidence="2" id="KW-1185">Reference proteome</keyword>